<proteinExistence type="predicted"/>
<dbReference type="Proteomes" id="UP001500711">
    <property type="component" value="Unassembled WGS sequence"/>
</dbReference>
<keyword evidence="1" id="KW-0812">Transmembrane</keyword>
<evidence type="ECO:0000313" key="2">
    <source>
        <dbReference type="EMBL" id="GAA3619004.1"/>
    </source>
</evidence>
<keyword evidence="3" id="KW-1185">Reference proteome</keyword>
<evidence type="ECO:0000256" key="1">
    <source>
        <dbReference type="SAM" id="Phobius"/>
    </source>
</evidence>
<gene>
    <name evidence="2" type="ORF">GCM10022267_01510</name>
</gene>
<organism evidence="2 3">
    <name type="scientific">Lentzea roselyniae</name>
    <dbReference type="NCBI Taxonomy" id="531940"/>
    <lineage>
        <taxon>Bacteria</taxon>
        <taxon>Bacillati</taxon>
        <taxon>Actinomycetota</taxon>
        <taxon>Actinomycetes</taxon>
        <taxon>Pseudonocardiales</taxon>
        <taxon>Pseudonocardiaceae</taxon>
        <taxon>Lentzea</taxon>
    </lineage>
</organism>
<name>A0ABP6ZX55_9PSEU</name>
<dbReference type="EMBL" id="BAABBE010000001">
    <property type="protein sequence ID" value="GAA3619004.1"/>
    <property type="molecule type" value="Genomic_DNA"/>
</dbReference>
<reference evidence="3" key="1">
    <citation type="journal article" date="2019" name="Int. J. Syst. Evol. Microbiol.">
        <title>The Global Catalogue of Microorganisms (GCM) 10K type strain sequencing project: providing services to taxonomists for standard genome sequencing and annotation.</title>
        <authorList>
            <consortium name="The Broad Institute Genomics Platform"/>
            <consortium name="The Broad Institute Genome Sequencing Center for Infectious Disease"/>
            <person name="Wu L."/>
            <person name="Ma J."/>
        </authorList>
    </citation>
    <scope>NUCLEOTIDE SEQUENCE [LARGE SCALE GENOMIC DNA]</scope>
    <source>
        <strain evidence="3">JCM 17494</strain>
    </source>
</reference>
<dbReference type="RefSeq" id="WP_346126850.1">
    <property type="nucleotide sequence ID" value="NZ_BAABBE010000001.1"/>
</dbReference>
<comment type="caution">
    <text evidence="2">The sequence shown here is derived from an EMBL/GenBank/DDBJ whole genome shotgun (WGS) entry which is preliminary data.</text>
</comment>
<protein>
    <submittedName>
        <fullName evidence="2">Uncharacterized protein</fullName>
    </submittedName>
</protein>
<feature type="transmembrane region" description="Helical" evidence="1">
    <location>
        <begin position="49"/>
        <end position="67"/>
    </location>
</feature>
<evidence type="ECO:0000313" key="3">
    <source>
        <dbReference type="Proteomes" id="UP001500711"/>
    </source>
</evidence>
<keyword evidence="1" id="KW-1133">Transmembrane helix</keyword>
<sequence>MGDLLKDLARTRPSTPDVDPERMERDLARITSLPSPRDWAWAPSFTRRFGPVLVAFAAVVLLVLAILPSDRTRQFADPQPWWHVLTRNTSLLLVGDPANPYVMRMVSDTDEWFAPGRHVKVSQLSGLVAPKSANDDARWVTAGAPMVVPIVGMNHNLRVGQMRPGAWKDDISTFGTIPYEEIGNLFTDVSASGSGVRPPREPGQMMRLAIAPLRDDQRQALLALLRTSARDLGRVTLPDGRVGVGVALAPVESQFGTVEEQLVVDERTAQPIVHQQVLTTSRHGLPAGTPIWSEEYLHLGLADGATGPPDVNAIGEPVPPIVKR</sequence>
<accession>A0ABP6ZX55</accession>
<keyword evidence="1" id="KW-0472">Membrane</keyword>